<dbReference type="Proteomes" id="UP000252107">
    <property type="component" value="Unassembled WGS sequence"/>
</dbReference>
<protein>
    <submittedName>
        <fullName evidence="1">Uncharacterized protein</fullName>
    </submittedName>
</protein>
<comment type="caution">
    <text evidence="1">The sequence shown here is derived from an EMBL/GenBank/DDBJ whole genome shotgun (WGS) entry which is preliminary data.</text>
</comment>
<name>A0A367RWH0_9NOSO</name>
<dbReference type="EMBL" id="LXQD01000063">
    <property type="protein sequence ID" value="RCJ40063.1"/>
    <property type="molecule type" value="Genomic_DNA"/>
</dbReference>
<reference evidence="1" key="1">
    <citation type="submission" date="2016-04" db="EMBL/GenBank/DDBJ databases">
        <authorList>
            <person name="Tabuchi Yagui T.R."/>
        </authorList>
    </citation>
    <scope>NUCLEOTIDE SEQUENCE [LARGE SCALE GENOMIC DNA]</scope>
    <source>
        <strain evidence="1">NIES-26</strain>
    </source>
</reference>
<dbReference type="AlphaFoldDB" id="A0A367RWH0"/>
<proteinExistence type="predicted"/>
<evidence type="ECO:0000313" key="2">
    <source>
        <dbReference type="Proteomes" id="UP000252107"/>
    </source>
</evidence>
<accession>A0A367RWH0</accession>
<organism evidence="1 2">
    <name type="scientific">Nostoc minutum NIES-26</name>
    <dbReference type="NCBI Taxonomy" id="1844469"/>
    <lineage>
        <taxon>Bacteria</taxon>
        <taxon>Bacillati</taxon>
        <taxon>Cyanobacteriota</taxon>
        <taxon>Cyanophyceae</taxon>
        <taxon>Nostocales</taxon>
        <taxon>Nostocaceae</taxon>
        <taxon>Nostoc</taxon>
    </lineage>
</organism>
<keyword evidence="2" id="KW-1185">Reference proteome</keyword>
<evidence type="ECO:0000313" key="1">
    <source>
        <dbReference type="EMBL" id="RCJ40063.1"/>
    </source>
</evidence>
<sequence length="89" mass="10246">MEIKTIAVTYQRKFNLGDYESLEIGCSLWGQIDPEEDDEGAIKFLYEKAKQSVKEAAIPVLEKSVHQMNKAKMYKKSELNPTTDELENF</sequence>
<gene>
    <name evidence="1" type="ORF">A6770_38365</name>
</gene>